<protein>
    <submittedName>
        <fullName evidence="3">YibE/F family protein</fullName>
    </submittedName>
</protein>
<evidence type="ECO:0000313" key="3">
    <source>
        <dbReference type="EMBL" id="GAA1743166.1"/>
    </source>
</evidence>
<evidence type="ECO:0000256" key="2">
    <source>
        <dbReference type="SAM" id="Phobius"/>
    </source>
</evidence>
<feature type="transmembrane region" description="Helical" evidence="2">
    <location>
        <begin position="154"/>
        <end position="171"/>
    </location>
</feature>
<evidence type="ECO:0000256" key="1">
    <source>
        <dbReference type="SAM" id="MobiDB-lite"/>
    </source>
</evidence>
<feature type="region of interest" description="Disordered" evidence="1">
    <location>
        <begin position="402"/>
        <end position="433"/>
    </location>
</feature>
<dbReference type="EMBL" id="BAAALS010000004">
    <property type="protein sequence ID" value="GAA1743166.1"/>
    <property type="molecule type" value="Genomic_DNA"/>
</dbReference>
<feature type="transmembrane region" description="Helical" evidence="2">
    <location>
        <begin position="204"/>
        <end position="221"/>
    </location>
</feature>
<dbReference type="PANTHER" id="PTHR41771:SF1">
    <property type="entry name" value="MEMBRANE PROTEIN"/>
    <property type="match status" value="1"/>
</dbReference>
<feature type="transmembrane region" description="Helical" evidence="2">
    <location>
        <begin position="372"/>
        <end position="397"/>
    </location>
</feature>
<keyword evidence="2" id="KW-0472">Membrane</keyword>
<feature type="transmembrane region" description="Helical" evidence="2">
    <location>
        <begin position="233"/>
        <end position="254"/>
    </location>
</feature>
<comment type="caution">
    <text evidence="3">The sequence shown here is derived from an EMBL/GenBank/DDBJ whole genome shotgun (WGS) entry which is preliminary data.</text>
</comment>
<dbReference type="PANTHER" id="PTHR41771">
    <property type="entry name" value="MEMBRANE PROTEIN-RELATED"/>
    <property type="match status" value="1"/>
</dbReference>
<dbReference type="InterPro" id="IPR012507">
    <property type="entry name" value="YibE_F"/>
</dbReference>
<dbReference type="Pfam" id="PF07907">
    <property type="entry name" value="YibE_F"/>
    <property type="match status" value="1"/>
</dbReference>
<keyword evidence="4" id="KW-1185">Reference proteome</keyword>
<proteinExistence type="predicted"/>
<keyword evidence="2" id="KW-1133">Transmembrane helix</keyword>
<feature type="transmembrane region" description="Helical" evidence="2">
    <location>
        <begin position="178"/>
        <end position="198"/>
    </location>
</feature>
<feature type="region of interest" description="Disordered" evidence="1">
    <location>
        <begin position="1"/>
        <end position="26"/>
    </location>
</feature>
<sequence>MRDDRQSGATPRTPHGHHHDHGDLPAAPRRTVRLTAAVLVPAALATLIAMIMLWPGGRDRPEEAPDAPRVAGQVLAVGLVPCPLAPDGSPASPSAPTRCGTVTVRLSDGQTITTEIPSGPGAPHVEVDDRVILLYLDNAMSGSPYHIVDHDRGRALWVLAAAFVLAVVAFGRWRGLAALAGLAVTFGVLLLFVVPAILEGASPLLVAIVGAAAVMLVVLYLTHGLSVTTSMAVLGTLVSLVLTGLLSAAATAVTRLSGVSSEESSFLTMNFPDVNMHGLLLAGILIGSLGVLDDVTVTQAYTVRELAHANPGLGFAELYRRAARVGRAHIASVINTIILAYAGASLPLLLLIAAGNRPLDEVLTNQLIAGEIVRSVVGTIGLIAAVPITTALAALAIRRGTPPPVRRPRRPDPLELAWEAGGDAPARPAATRP</sequence>
<name>A0ABP4W215_9ACTN</name>
<feature type="transmembrane region" description="Helical" evidence="2">
    <location>
        <begin position="274"/>
        <end position="292"/>
    </location>
</feature>
<gene>
    <name evidence="3" type="ORF">GCM10009681_12550</name>
</gene>
<feature type="transmembrane region" description="Helical" evidence="2">
    <location>
        <begin position="330"/>
        <end position="352"/>
    </location>
</feature>
<accession>A0ABP4W215</accession>
<organism evidence="3 4">
    <name type="scientific">Luedemannella helvata</name>
    <dbReference type="NCBI Taxonomy" id="349315"/>
    <lineage>
        <taxon>Bacteria</taxon>
        <taxon>Bacillati</taxon>
        <taxon>Actinomycetota</taxon>
        <taxon>Actinomycetes</taxon>
        <taxon>Micromonosporales</taxon>
        <taxon>Micromonosporaceae</taxon>
        <taxon>Luedemannella</taxon>
    </lineage>
</organism>
<feature type="transmembrane region" description="Helical" evidence="2">
    <location>
        <begin position="34"/>
        <end position="54"/>
    </location>
</feature>
<keyword evidence="2" id="KW-0812">Transmembrane</keyword>
<reference evidence="4" key="1">
    <citation type="journal article" date="2019" name="Int. J. Syst. Evol. Microbiol.">
        <title>The Global Catalogue of Microorganisms (GCM) 10K type strain sequencing project: providing services to taxonomists for standard genome sequencing and annotation.</title>
        <authorList>
            <consortium name="The Broad Institute Genomics Platform"/>
            <consortium name="The Broad Institute Genome Sequencing Center for Infectious Disease"/>
            <person name="Wu L."/>
            <person name="Ma J."/>
        </authorList>
    </citation>
    <scope>NUCLEOTIDE SEQUENCE [LARGE SCALE GENOMIC DNA]</scope>
    <source>
        <strain evidence="4">JCM 13249</strain>
    </source>
</reference>
<evidence type="ECO:0000313" key="4">
    <source>
        <dbReference type="Proteomes" id="UP001500655"/>
    </source>
</evidence>
<dbReference type="Proteomes" id="UP001500655">
    <property type="component" value="Unassembled WGS sequence"/>
</dbReference>